<proteinExistence type="predicted"/>
<keyword evidence="2" id="KW-1185">Reference proteome</keyword>
<accession>V2X9X3</accession>
<comment type="caution">
    <text evidence="1">The sequence shown here is derived from an EMBL/GenBank/DDBJ whole genome shotgun (WGS) entry which is preliminary data.</text>
</comment>
<dbReference type="AlphaFoldDB" id="V2X9X3"/>
<dbReference type="Proteomes" id="UP000017559">
    <property type="component" value="Unassembled WGS sequence"/>
</dbReference>
<dbReference type="EMBL" id="AWSO01000548">
    <property type="protein sequence ID" value="ESK89601.1"/>
    <property type="molecule type" value="Genomic_DNA"/>
</dbReference>
<protein>
    <submittedName>
        <fullName evidence="1">Uncharacterized protein</fullName>
    </submittedName>
</protein>
<evidence type="ECO:0000313" key="2">
    <source>
        <dbReference type="Proteomes" id="UP000017559"/>
    </source>
</evidence>
<gene>
    <name evidence="1" type="ORF">Moror_8672</name>
</gene>
<organism evidence="1 2">
    <name type="scientific">Moniliophthora roreri (strain MCA 2997)</name>
    <name type="common">Cocoa frosty pod rot fungus</name>
    <name type="synonym">Crinipellis roreri</name>
    <dbReference type="NCBI Taxonomy" id="1381753"/>
    <lineage>
        <taxon>Eukaryota</taxon>
        <taxon>Fungi</taxon>
        <taxon>Dikarya</taxon>
        <taxon>Basidiomycota</taxon>
        <taxon>Agaricomycotina</taxon>
        <taxon>Agaricomycetes</taxon>
        <taxon>Agaricomycetidae</taxon>
        <taxon>Agaricales</taxon>
        <taxon>Marasmiineae</taxon>
        <taxon>Marasmiaceae</taxon>
        <taxon>Moniliophthora</taxon>
    </lineage>
</organism>
<evidence type="ECO:0000313" key="1">
    <source>
        <dbReference type="EMBL" id="ESK89601.1"/>
    </source>
</evidence>
<dbReference type="HOGENOM" id="CLU_2671623_0_0_1"/>
<dbReference type="KEGG" id="mrr:Moror_8672"/>
<reference evidence="1 2" key="1">
    <citation type="journal article" date="2014" name="BMC Genomics">
        <title>Genome and secretome analysis of the hemibiotrophic fungal pathogen, Moniliophthora roreri, which causes frosty pod rot disease of cacao: mechanisms of the biotrophic and necrotrophic phases.</title>
        <authorList>
            <person name="Meinhardt L.W."/>
            <person name="Costa G.G.L."/>
            <person name="Thomazella D.P.T."/>
            <person name="Teixeira P.J.P.L."/>
            <person name="Carazzolle M.F."/>
            <person name="Schuster S.C."/>
            <person name="Carlson J.E."/>
            <person name="Guiltinan M.J."/>
            <person name="Mieczkowski P."/>
            <person name="Farmer A."/>
            <person name="Ramaraj T."/>
            <person name="Crozier J."/>
            <person name="Davis R.E."/>
            <person name="Shao J."/>
            <person name="Melnick R.L."/>
            <person name="Pereira G.A.G."/>
            <person name="Bailey B.A."/>
        </authorList>
    </citation>
    <scope>NUCLEOTIDE SEQUENCE [LARGE SCALE GENOMIC DNA]</scope>
    <source>
        <strain evidence="1 2">MCA 2997</strain>
    </source>
</reference>
<name>V2X9X3_MONRO</name>
<sequence>MDDFEVLGVFVDVWHERRLNYGGEPPQNWQRDLRTQVRDQKNVVMGHGGWYRRRWGCATMGCFISVHGKHRRPHD</sequence>